<organism evidence="5">
    <name type="scientific">Aquifex aeolicus</name>
    <dbReference type="NCBI Taxonomy" id="63363"/>
    <lineage>
        <taxon>Bacteria</taxon>
        <taxon>Pseudomonadati</taxon>
        <taxon>Aquificota</taxon>
        <taxon>Aquificia</taxon>
        <taxon>Aquificales</taxon>
        <taxon>Aquificaceae</taxon>
        <taxon>Aquifex</taxon>
    </lineage>
</organism>
<dbReference type="InterPro" id="IPR002747">
    <property type="entry name" value="SAM_OH_AdoTrfase"/>
</dbReference>
<dbReference type="Gene3D" id="3.40.50.10790">
    <property type="entry name" value="S-adenosyl-l-methionine hydroxide adenosyltransferase, N-terminal"/>
    <property type="match status" value="1"/>
</dbReference>
<accession>A0A7C5LBE9</accession>
<dbReference type="InterPro" id="IPR046470">
    <property type="entry name" value="SAM_HAT_C"/>
</dbReference>
<dbReference type="PANTHER" id="PTHR35092">
    <property type="entry name" value="CHLORINASE MJ1651"/>
    <property type="match status" value="1"/>
</dbReference>
<evidence type="ECO:0008006" key="6">
    <source>
        <dbReference type="Google" id="ProtNLM"/>
    </source>
</evidence>
<gene>
    <name evidence="5" type="ORF">ENJ61_08100</name>
</gene>
<keyword evidence="1" id="KW-0949">S-adenosyl-L-methionine</keyword>
<dbReference type="SUPFAM" id="SSF101852">
    <property type="entry name" value="Bacterial fluorinating enzyme, C-terminal domain"/>
    <property type="match status" value="1"/>
</dbReference>
<sequence>MVVAILTDFGTADGFVAAMKGVILSINPAVTIVDVSHEVQPFNILEGALILKAHYRYFPPGTIFVAVVDPGVGSERRPLALRCGDYLFVGPDNGIMDLVVKEAQEPPQAVVIENRNVMLPRINNTFHGRDVFAPAAAHLSRGMALEDLGPAVEYTFRLNFPEVRREPGRVTGEIVYFDRFGNAVTNVPCGEFRCGMFREERVRVVSHFQAGERGKLNLVCGSFGFMELFVPMGNARETFRLELGEKIRLFGRGECP</sequence>
<dbReference type="PIRSF" id="PIRSF006779">
    <property type="entry name" value="UCP006779"/>
    <property type="match status" value="1"/>
</dbReference>
<dbReference type="Gene3D" id="2.40.30.90">
    <property type="entry name" value="Bacterial fluorinating enzyme like"/>
    <property type="match status" value="1"/>
</dbReference>
<dbReference type="PANTHER" id="PTHR35092:SF1">
    <property type="entry name" value="CHLORINASE MJ1651"/>
    <property type="match status" value="1"/>
</dbReference>
<evidence type="ECO:0000259" key="4">
    <source>
        <dbReference type="Pfam" id="PF20257"/>
    </source>
</evidence>
<dbReference type="SUPFAM" id="SSF102522">
    <property type="entry name" value="Bacterial fluorinating enzyme, N-terminal domain"/>
    <property type="match status" value="1"/>
</dbReference>
<dbReference type="Pfam" id="PF20257">
    <property type="entry name" value="SAM_HAT_C"/>
    <property type="match status" value="1"/>
</dbReference>
<dbReference type="InterPro" id="IPR046469">
    <property type="entry name" value="SAM_HAT_N"/>
</dbReference>
<comment type="caution">
    <text evidence="5">The sequence shown here is derived from an EMBL/GenBank/DDBJ whole genome shotgun (WGS) entry which is preliminary data.</text>
</comment>
<evidence type="ECO:0000259" key="3">
    <source>
        <dbReference type="Pfam" id="PF01887"/>
    </source>
</evidence>
<proteinExistence type="inferred from homology"/>
<feature type="domain" description="S-adenosyl-l-methionine hydroxide adenosyltransferase N-terminal" evidence="3">
    <location>
        <begin position="3"/>
        <end position="149"/>
    </location>
</feature>
<name>A0A7C5LBE9_AQUAO</name>
<evidence type="ECO:0000313" key="5">
    <source>
        <dbReference type="EMBL" id="HHJ64850.1"/>
    </source>
</evidence>
<dbReference type="Proteomes" id="UP000885792">
    <property type="component" value="Unassembled WGS sequence"/>
</dbReference>
<dbReference type="Pfam" id="PF01887">
    <property type="entry name" value="SAM_HAT_N"/>
    <property type="match status" value="1"/>
</dbReference>
<dbReference type="EMBL" id="DRNB01000300">
    <property type="protein sequence ID" value="HHJ64850.1"/>
    <property type="molecule type" value="Genomic_DNA"/>
</dbReference>
<evidence type="ECO:0000256" key="1">
    <source>
        <dbReference type="ARBA" id="ARBA00022691"/>
    </source>
</evidence>
<feature type="domain" description="S-adenosyl-l-methionine hydroxide adenosyltransferase C-terminal" evidence="4">
    <location>
        <begin position="172"/>
        <end position="248"/>
    </location>
</feature>
<dbReference type="InterPro" id="IPR023228">
    <property type="entry name" value="SAM_OH_AdoTrfase_N_sf"/>
</dbReference>
<dbReference type="AlphaFoldDB" id="A0A7C5LBE9"/>
<reference evidence="5" key="1">
    <citation type="journal article" date="2020" name="mSystems">
        <title>Genome- and Community-Level Interaction Insights into Carbon Utilization and Element Cycling Functions of Hydrothermarchaeota in Hydrothermal Sediment.</title>
        <authorList>
            <person name="Zhou Z."/>
            <person name="Liu Y."/>
            <person name="Xu W."/>
            <person name="Pan J."/>
            <person name="Luo Z.H."/>
            <person name="Li M."/>
        </authorList>
    </citation>
    <scope>NUCLEOTIDE SEQUENCE [LARGE SCALE GENOMIC DNA]</scope>
    <source>
        <strain evidence="5">HyVt-501</strain>
    </source>
</reference>
<comment type="similarity">
    <text evidence="2">Belongs to the SAM hydrolase / SAM-dependent halogenase family.</text>
</comment>
<protein>
    <recommendedName>
        <fullName evidence="6">SAM-dependent chlorinase/fluorinase</fullName>
    </recommendedName>
</protein>
<dbReference type="InterPro" id="IPR023227">
    <property type="entry name" value="SAM_OH_AdoTrfase_C_sf"/>
</dbReference>
<evidence type="ECO:0000256" key="2">
    <source>
        <dbReference type="ARBA" id="ARBA00024035"/>
    </source>
</evidence>